<evidence type="ECO:0000313" key="1">
    <source>
        <dbReference type="Proteomes" id="UP000695000"/>
    </source>
</evidence>
<protein>
    <submittedName>
        <fullName evidence="2">Uncharacterized protein LOC108567921 isoform X1</fullName>
    </submittedName>
</protein>
<sequence>MSHLYMARVTISPMLRVWKPNLLSWGDGEKQGDQADAVLEDSPPFELLQNHPTGGPLFNSGSFAQLAFIYATISKIWIHDKLYLVVSILEIAAPPHPVASFHGNECIRKIAPISIPSDLTQFWRLGNWPKASPHASNFIWRSRIASNNINVFQANAITFSYRNLTNLLT</sequence>
<keyword evidence="1" id="KW-1185">Reference proteome</keyword>
<dbReference type="RefSeq" id="XP_017784209.1">
    <property type="nucleotide sequence ID" value="XM_017928720.1"/>
</dbReference>
<dbReference type="GeneID" id="108567921"/>
<organism evidence="1 2">
    <name type="scientific">Nicrophorus vespilloides</name>
    <name type="common">Boreal carrion beetle</name>
    <dbReference type="NCBI Taxonomy" id="110193"/>
    <lineage>
        <taxon>Eukaryota</taxon>
        <taxon>Metazoa</taxon>
        <taxon>Ecdysozoa</taxon>
        <taxon>Arthropoda</taxon>
        <taxon>Hexapoda</taxon>
        <taxon>Insecta</taxon>
        <taxon>Pterygota</taxon>
        <taxon>Neoptera</taxon>
        <taxon>Endopterygota</taxon>
        <taxon>Coleoptera</taxon>
        <taxon>Polyphaga</taxon>
        <taxon>Staphyliniformia</taxon>
        <taxon>Silphidae</taxon>
        <taxon>Nicrophorinae</taxon>
        <taxon>Nicrophorus</taxon>
    </lineage>
</organism>
<dbReference type="Proteomes" id="UP000695000">
    <property type="component" value="Unplaced"/>
</dbReference>
<gene>
    <name evidence="2" type="primary">LOC108567921</name>
</gene>
<reference evidence="2" key="1">
    <citation type="submission" date="2025-08" db="UniProtKB">
        <authorList>
            <consortium name="RefSeq"/>
        </authorList>
    </citation>
    <scope>IDENTIFICATION</scope>
    <source>
        <tissue evidence="2">Whole Larva</tissue>
    </source>
</reference>
<name>A0ABM1NBK9_NICVS</name>
<evidence type="ECO:0000313" key="2">
    <source>
        <dbReference type="RefSeq" id="XP_017784209.1"/>
    </source>
</evidence>
<proteinExistence type="predicted"/>
<accession>A0ABM1NBK9</accession>